<evidence type="ECO:0000256" key="1">
    <source>
        <dbReference type="ARBA" id="ARBA00038228"/>
    </source>
</evidence>
<comment type="caution">
    <text evidence="3">The sequence shown here is derived from an EMBL/GenBank/DDBJ whole genome shotgun (WGS) entry which is preliminary data.</text>
</comment>
<evidence type="ECO:0000313" key="3">
    <source>
        <dbReference type="EMBL" id="CAF1023371.1"/>
    </source>
</evidence>
<dbReference type="Gene3D" id="3.10.129.10">
    <property type="entry name" value="Hotdog Thioesterase"/>
    <property type="match status" value="1"/>
</dbReference>
<sequence>MFDIGYAIRVIALLFRYKGNKKCKNIFSESVVKGRCWPNDLDLNWHMNNSRYLRECDFGRYSFLLETGLWNRLIERRKKGMKNSSIIVSALQVQYRQSVELGDRFEIRTRINGWDDKAFYFEQSIILEKNQQAAFSLVVRLVTIPRSLTPQMLIDDLQIGSIQSPKFSPAVDIFRQNYRLTFPSIISKI</sequence>
<evidence type="ECO:0000313" key="4">
    <source>
        <dbReference type="EMBL" id="CAF1077230.1"/>
    </source>
</evidence>
<dbReference type="EMBL" id="CAJNOT010000771">
    <property type="protein sequence ID" value="CAF1077230.1"/>
    <property type="molecule type" value="Genomic_DNA"/>
</dbReference>
<reference evidence="3" key="1">
    <citation type="submission" date="2021-02" db="EMBL/GenBank/DDBJ databases">
        <authorList>
            <person name="Nowell W R."/>
        </authorList>
    </citation>
    <scope>NUCLEOTIDE SEQUENCE</scope>
</reference>
<dbReference type="OrthoDB" id="265761at2759"/>
<dbReference type="Proteomes" id="UP000663864">
    <property type="component" value="Unassembled WGS sequence"/>
</dbReference>
<comment type="similarity">
    <text evidence="1">Belongs to the THEM6 family.</text>
</comment>
<dbReference type="Pfam" id="PF13279">
    <property type="entry name" value="4HBT_2"/>
    <property type="match status" value="1"/>
</dbReference>
<evidence type="ECO:0000313" key="6">
    <source>
        <dbReference type="Proteomes" id="UP000663882"/>
    </source>
</evidence>
<name>A0A814ILY8_9BILA</name>
<evidence type="ECO:0000313" key="5">
    <source>
        <dbReference type="EMBL" id="CAF3961469.1"/>
    </source>
</evidence>
<dbReference type="EMBL" id="CAJNOO010000742">
    <property type="protein sequence ID" value="CAF1023371.1"/>
    <property type="molecule type" value="Genomic_DNA"/>
</dbReference>
<evidence type="ECO:0000256" key="2">
    <source>
        <dbReference type="ARBA" id="ARBA00041112"/>
    </source>
</evidence>
<proteinExistence type="inferred from homology"/>
<accession>A0A814ILY8</accession>
<protein>
    <recommendedName>
        <fullName evidence="2">Protein THEM6</fullName>
    </recommendedName>
</protein>
<dbReference type="PANTHER" id="PTHR12475:SF4">
    <property type="entry name" value="PROTEIN THEM6"/>
    <property type="match status" value="1"/>
</dbReference>
<dbReference type="CDD" id="cd00586">
    <property type="entry name" value="4HBT"/>
    <property type="match status" value="1"/>
</dbReference>
<dbReference type="SUPFAM" id="SSF54637">
    <property type="entry name" value="Thioesterase/thiol ester dehydrase-isomerase"/>
    <property type="match status" value="1"/>
</dbReference>
<dbReference type="EMBL" id="CAJOAX010005828">
    <property type="protein sequence ID" value="CAF3961469.1"/>
    <property type="molecule type" value="Genomic_DNA"/>
</dbReference>
<dbReference type="PANTHER" id="PTHR12475">
    <property type="match status" value="1"/>
</dbReference>
<dbReference type="Proteomes" id="UP000663823">
    <property type="component" value="Unassembled WGS sequence"/>
</dbReference>
<dbReference type="Proteomes" id="UP000663882">
    <property type="component" value="Unassembled WGS sequence"/>
</dbReference>
<organism evidence="3 6">
    <name type="scientific">Rotaria sordida</name>
    <dbReference type="NCBI Taxonomy" id="392033"/>
    <lineage>
        <taxon>Eukaryota</taxon>
        <taxon>Metazoa</taxon>
        <taxon>Spiralia</taxon>
        <taxon>Gnathifera</taxon>
        <taxon>Rotifera</taxon>
        <taxon>Eurotatoria</taxon>
        <taxon>Bdelloidea</taxon>
        <taxon>Philodinida</taxon>
        <taxon>Philodinidae</taxon>
        <taxon>Rotaria</taxon>
    </lineage>
</organism>
<gene>
    <name evidence="5" type="ORF">OTI717_LOCUS26926</name>
    <name evidence="3" type="ORF">RFH988_LOCUS15316</name>
    <name evidence="4" type="ORF">ZHD862_LOCUS16391</name>
</gene>
<dbReference type="InterPro" id="IPR051490">
    <property type="entry name" value="THEM6_lcsJ_thioesterase"/>
</dbReference>
<dbReference type="AlphaFoldDB" id="A0A814ILY8"/>
<dbReference type="InterPro" id="IPR029069">
    <property type="entry name" value="HotDog_dom_sf"/>
</dbReference>